<dbReference type="Proteomes" id="UP000269041">
    <property type="component" value="Unassembled WGS sequence"/>
</dbReference>
<dbReference type="SUPFAM" id="SSF54975">
    <property type="entry name" value="Acylphosphatase/BLUF domain-like"/>
    <property type="match status" value="1"/>
</dbReference>
<keyword evidence="9" id="KW-0378">Hydrolase</keyword>
<evidence type="ECO:0000256" key="3">
    <source>
        <dbReference type="ARBA" id="ARBA00015991"/>
    </source>
</evidence>
<gene>
    <name evidence="9" type="ORF">EJA03_16450</name>
</gene>
<evidence type="ECO:0000256" key="2">
    <source>
        <dbReference type="ARBA" id="ARBA00012150"/>
    </source>
</evidence>
<dbReference type="InterPro" id="IPR036046">
    <property type="entry name" value="Acylphosphatase-like_dom_sf"/>
</dbReference>
<dbReference type="PROSITE" id="PS51160">
    <property type="entry name" value="ACYLPHOSPHATASE_3"/>
    <property type="match status" value="1"/>
</dbReference>
<dbReference type="EC" id="3.6.1.7" evidence="2"/>
<evidence type="ECO:0000256" key="4">
    <source>
        <dbReference type="ARBA" id="ARBA00032904"/>
    </source>
</evidence>
<comment type="similarity">
    <text evidence="1 7">Belongs to the acylphosphatase family.</text>
</comment>
<dbReference type="Pfam" id="PF00708">
    <property type="entry name" value="Acylphosphatase"/>
    <property type="match status" value="1"/>
</dbReference>
<evidence type="ECO:0000256" key="7">
    <source>
        <dbReference type="RuleBase" id="RU004168"/>
    </source>
</evidence>
<dbReference type="InterPro" id="IPR017968">
    <property type="entry name" value="Acylphosphatase_CS"/>
</dbReference>
<protein>
    <recommendedName>
        <fullName evidence="3">Acylphosphatase</fullName>
        <ecNumber evidence="2">3.6.1.7</ecNumber>
    </recommendedName>
    <alternativeName>
        <fullName evidence="4">Acylphosphate phosphohydrolase</fullName>
    </alternativeName>
</protein>
<evidence type="ECO:0000256" key="1">
    <source>
        <dbReference type="ARBA" id="ARBA00005614"/>
    </source>
</evidence>
<dbReference type="InterPro" id="IPR020456">
    <property type="entry name" value="Acylphosphatase"/>
</dbReference>
<dbReference type="NCBIfam" id="NF011000">
    <property type="entry name" value="PRK14426.1"/>
    <property type="match status" value="1"/>
</dbReference>
<evidence type="ECO:0000259" key="8">
    <source>
        <dbReference type="PROSITE" id="PS51160"/>
    </source>
</evidence>
<reference evidence="9 10" key="1">
    <citation type="submission" date="2018-12" db="EMBL/GenBank/DDBJ databases">
        <title>Genomic taxonomy of the Vibrionaceae family.</title>
        <authorList>
            <person name="Gomez-Gil B."/>
            <person name="Enciso-Ibarra K."/>
        </authorList>
    </citation>
    <scope>NUCLEOTIDE SEQUENCE [LARGE SCALE GENOMIC DNA]</scope>
    <source>
        <strain evidence="9 10">CAIM 594</strain>
    </source>
</reference>
<evidence type="ECO:0000313" key="9">
    <source>
        <dbReference type="EMBL" id="RSD29949.1"/>
    </source>
</evidence>
<dbReference type="Gene3D" id="3.30.70.100">
    <property type="match status" value="1"/>
</dbReference>
<evidence type="ECO:0000313" key="10">
    <source>
        <dbReference type="Proteomes" id="UP000269041"/>
    </source>
</evidence>
<dbReference type="InterPro" id="IPR001792">
    <property type="entry name" value="Acylphosphatase-like_dom"/>
</dbReference>
<dbReference type="PANTHER" id="PTHR47268">
    <property type="entry name" value="ACYLPHOSPHATASE"/>
    <property type="match status" value="1"/>
</dbReference>
<evidence type="ECO:0000256" key="6">
    <source>
        <dbReference type="PROSITE-ProRule" id="PRU00520"/>
    </source>
</evidence>
<dbReference type="RefSeq" id="WP_125322822.1">
    <property type="nucleotide sequence ID" value="NZ_AP024889.1"/>
</dbReference>
<dbReference type="PROSITE" id="PS00151">
    <property type="entry name" value="ACYLPHOSPHATASE_2"/>
    <property type="match status" value="1"/>
</dbReference>
<feature type="domain" description="Acylphosphatase-like" evidence="8">
    <location>
        <begin position="5"/>
        <end position="92"/>
    </location>
</feature>
<evidence type="ECO:0000256" key="5">
    <source>
        <dbReference type="ARBA" id="ARBA00047645"/>
    </source>
</evidence>
<name>A0A3R9DY44_9VIBR</name>
<keyword evidence="10" id="KW-1185">Reference proteome</keyword>
<comment type="caution">
    <text evidence="6">Lacks conserved residue(s) required for the propagation of feature annotation.</text>
</comment>
<dbReference type="EMBL" id="RSFA01000095">
    <property type="protein sequence ID" value="RSD29949.1"/>
    <property type="molecule type" value="Genomic_DNA"/>
</dbReference>
<comment type="caution">
    <text evidence="9">The sequence shown here is derived from an EMBL/GenBank/DDBJ whole genome shotgun (WGS) entry which is preliminary data.</text>
</comment>
<comment type="catalytic activity">
    <reaction evidence="5">
        <text>an acyl phosphate + H2O = a carboxylate + phosphate + H(+)</text>
        <dbReference type="Rhea" id="RHEA:14965"/>
        <dbReference type="ChEBI" id="CHEBI:15377"/>
        <dbReference type="ChEBI" id="CHEBI:15378"/>
        <dbReference type="ChEBI" id="CHEBI:29067"/>
        <dbReference type="ChEBI" id="CHEBI:43474"/>
        <dbReference type="ChEBI" id="CHEBI:59918"/>
        <dbReference type="EC" id="3.6.1.7"/>
    </reaction>
</comment>
<dbReference type="PANTHER" id="PTHR47268:SF4">
    <property type="entry name" value="ACYLPHOSPHATASE"/>
    <property type="match status" value="1"/>
</dbReference>
<organism evidence="9 10">
    <name type="scientific">Vibrio pectenicida</name>
    <dbReference type="NCBI Taxonomy" id="62763"/>
    <lineage>
        <taxon>Bacteria</taxon>
        <taxon>Pseudomonadati</taxon>
        <taxon>Pseudomonadota</taxon>
        <taxon>Gammaproteobacteria</taxon>
        <taxon>Vibrionales</taxon>
        <taxon>Vibrionaceae</taxon>
        <taxon>Vibrio</taxon>
    </lineage>
</organism>
<dbReference type="OrthoDB" id="5295388at2"/>
<accession>A0A3R9DY44</accession>
<proteinExistence type="inferred from homology"/>
<dbReference type="AlphaFoldDB" id="A0A3R9DY44"/>
<dbReference type="GO" id="GO:0003998">
    <property type="term" value="F:acylphosphatase activity"/>
    <property type="evidence" value="ECO:0007669"/>
    <property type="project" value="UniProtKB-EC"/>
</dbReference>
<sequence>MNVQCKKFIISGVVKGVGFRCHYHNSHQGMKLGLTGYAKNRENGDVEVAVCGLSQQIVEMEKWLQVGPKTSLVESVKSELVSYEPIAGFKIL</sequence>